<dbReference type="GO" id="GO:0020037">
    <property type="term" value="F:heme binding"/>
    <property type="evidence" value="ECO:0007669"/>
    <property type="project" value="InterPro"/>
</dbReference>
<dbReference type="SUPFAM" id="SSF46458">
    <property type="entry name" value="Globin-like"/>
    <property type="match status" value="2"/>
</dbReference>
<feature type="region of interest" description="Disordered" evidence="1">
    <location>
        <begin position="1077"/>
        <end position="1103"/>
    </location>
</feature>
<evidence type="ECO:0000256" key="1">
    <source>
        <dbReference type="SAM" id="MobiDB-lite"/>
    </source>
</evidence>
<dbReference type="InterPro" id="IPR044399">
    <property type="entry name" value="Mb-like_M"/>
</dbReference>
<dbReference type="EMBL" id="CAMXCT030000050">
    <property type="protein sequence ID" value="CAL4760350.1"/>
    <property type="molecule type" value="Genomic_DNA"/>
</dbReference>
<dbReference type="GO" id="GO:0019825">
    <property type="term" value="F:oxygen binding"/>
    <property type="evidence" value="ECO:0007669"/>
    <property type="project" value="InterPro"/>
</dbReference>
<feature type="region of interest" description="Disordered" evidence="1">
    <location>
        <begin position="218"/>
        <end position="249"/>
    </location>
</feature>
<evidence type="ECO:0000313" key="4">
    <source>
        <dbReference type="EMBL" id="CAL4760350.1"/>
    </source>
</evidence>
<feature type="transmembrane region" description="Helical" evidence="2">
    <location>
        <begin position="781"/>
        <end position="800"/>
    </location>
</feature>
<keyword evidence="5" id="KW-1185">Reference proteome</keyword>
<dbReference type="EMBL" id="CAMXCT010000050">
    <property type="protein sequence ID" value="CAI3973038.1"/>
    <property type="molecule type" value="Genomic_DNA"/>
</dbReference>
<dbReference type="AlphaFoldDB" id="A0A9P1FED5"/>
<feature type="compositionally biased region" description="Low complexity" evidence="1">
    <location>
        <begin position="1092"/>
        <end position="1103"/>
    </location>
</feature>
<organism evidence="3">
    <name type="scientific">Cladocopium goreaui</name>
    <dbReference type="NCBI Taxonomy" id="2562237"/>
    <lineage>
        <taxon>Eukaryota</taxon>
        <taxon>Sar</taxon>
        <taxon>Alveolata</taxon>
        <taxon>Dinophyceae</taxon>
        <taxon>Suessiales</taxon>
        <taxon>Symbiodiniaceae</taxon>
        <taxon>Cladocopium</taxon>
    </lineage>
</organism>
<dbReference type="EMBL" id="CAMXCT020000050">
    <property type="protein sequence ID" value="CAL1126413.1"/>
    <property type="molecule type" value="Genomic_DNA"/>
</dbReference>
<dbReference type="CDD" id="cd01040">
    <property type="entry name" value="Mb-like"/>
    <property type="match status" value="1"/>
</dbReference>
<reference evidence="3" key="1">
    <citation type="submission" date="2022-10" db="EMBL/GenBank/DDBJ databases">
        <authorList>
            <person name="Chen Y."/>
            <person name="Dougan E. K."/>
            <person name="Chan C."/>
            <person name="Rhodes N."/>
            <person name="Thang M."/>
        </authorList>
    </citation>
    <scope>NUCLEOTIDE SEQUENCE</scope>
</reference>
<feature type="transmembrane region" description="Helical" evidence="2">
    <location>
        <begin position="700"/>
        <end position="721"/>
    </location>
</feature>
<dbReference type="Gene3D" id="1.10.490.10">
    <property type="entry name" value="Globins"/>
    <property type="match status" value="2"/>
</dbReference>
<feature type="region of interest" description="Disordered" evidence="1">
    <location>
        <begin position="1"/>
        <end position="30"/>
    </location>
</feature>
<proteinExistence type="predicted"/>
<reference evidence="4 5" key="2">
    <citation type="submission" date="2024-05" db="EMBL/GenBank/DDBJ databases">
        <authorList>
            <person name="Chen Y."/>
            <person name="Shah S."/>
            <person name="Dougan E. K."/>
            <person name="Thang M."/>
            <person name="Chan C."/>
        </authorList>
    </citation>
    <scope>NUCLEOTIDE SEQUENCE [LARGE SCALE GENOMIC DNA]</scope>
</reference>
<evidence type="ECO:0000256" key="2">
    <source>
        <dbReference type="SAM" id="Phobius"/>
    </source>
</evidence>
<protein>
    <submittedName>
        <fullName evidence="3">Uncharacterized protein</fullName>
    </submittedName>
</protein>
<feature type="transmembrane region" description="Helical" evidence="2">
    <location>
        <begin position="727"/>
        <end position="748"/>
    </location>
</feature>
<keyword evidence="2" id="KW-0472">Membrane</keyword>
<feature type="transmembrane region" description="Helical" evidence="2">
    <location>
        <begin position="871"/>
        <end position="892"/>
    </location>
</feature>
<dbReference type="InterPro" id="IPR012292">
    <property type="entry name" value="Globin/Proto"/>
</dbReference>
<evidence type="ECO:0000313" key="3">
    <source>
        <dbReference type="EMBL" id="CAI3973038.1"/>
    </source>
</evidence>
<feature type="compositionally biased region" description="Acidic residues" evidence="1">
    <location>
        <begin position="224"/>
        <end position="242"/>
    </location>
</feature>
<accession>A0A9P1FED5</accession>
<name>A0A9P1FED5_9DINO</name>
<evidence type="ECO:0000313" key="5">
    <source>
        <dbReference type="Proteomes" id="UP001152797"/>
    </source>
</evidence>
<dbReference type="Proteomes" id="UP001152797">
    <property type="component" value="Unassembled WGS sequence"/>
</dbReference>
<keyword evidence="2" id="KW-0812">Transmembrane</keyword>
<feature type="transmembrane region" description="Helical" evidence="2">
    <location>
        <begin position="936"/>
        <end position="957"/>
    </location>
</feature>
<gene>
    <name evidence="3" type="ORF">C1SCF055_LOCUS1568</name>
</gene>
<dbReference type="InterPro" id="IPR009050">
    <property type="entry name" value="Globin-like_sf"/>
</dbReference>
<feature type="compositionally biased region" description="Acidic residues" evidence="1">
    <location>
        <begin position="19"/>
        <end position="29"/>
    </location>
</feature>
<comment type="caution">
    <text evidence="3">The sequence shown here is derived from an EMBL/GenBank/DDBJ whole genome shotgun (WGS) entry which is preliminary data.</text>
</comment>
<dbReference type="OrthoDB" id="414811at2759"/>
<keyword evidence="2" id="KW-1133">Transmembrane helix</keyword>
<sequence>MANDVAMEQRELAEMQPENVEEVETESVPESDIKNATNASEVVDNQSVTTSNFGETMNVLALSPVEVTLLRKSFDLLLASLGNDREAVGDAIYGSKIGALVAIKDKFSTPRAVVSLRFFNCFRLLLEKAEDPDELKIYVETLAFKHLGVEIIERRVDAVISAFTELLTQNVPQLPPGTYQAWQKLLGYAGSCYRFVGDTYGERLQIIKEDWSVVQAASGKEKDSESEEEREDGEDGDGDDEKDETKKGSTETFSFGRMCAFSNEVMGQKTEGWMVELLSVFHILVDMISSPVHLQEECDLLAINLIVKSQNIDFEKFKPVMLAALRSLLPKQWSTKHETAWEWLWLTVARNLNESTMKVRAFKPYNAKLFSSLSEDQLNRFRVNIFTDFFARSAASQDLFKQSQSRLRYIADRVLQSSYDMFNKNKDETLDELSALGLRHVGYGIPIELFGPFSEVCVEAVRPLVQEFPNKSTSTEMVWCPKDNAHQLQEKDVPEHMMIEGFRWSISLTARVLVRTIMDGSTAVMQAIHFDDSKRLRRALLDAPRDQRCIWQLAVQVGSQSISPLFWALRSGAHTTAKAMIEDVLTIRADRDNYYYGADELFKYQPNIADNILREAPFLAESLLEGLIWRSHKSQDNLRPVIYYVKHLLQDMDEEQMLSRGLISYVRFNHPQTIMHPILTFTLDLLWEKMAKWYFLKDRLLTVINSIIFVTAQCLMSGIEVAQDPTASLFLAVGRALVYAMGFCRLLYWHVRQIILSFVNKDFAPFSCFWVPRYLTRGSHFLSFILMLNLLAMMTVEPMFHCLADSSDEDSGYGGAVQFYCDAWTDEMSLAYEIFIVIGVFLYVILIVEVGSISVRLSEYRVLCLHAVEQVLLCFAVITVVILAFAFAISGMPREVSSVSRNEWGDVGAALSTLLRLAFGVMDMAPIQDVAEESSLLVIVIILFLMVSSTFFFNLLVSQFCGVYTSLAEDIKGHARLARGEIIIETFQAVKPSKWQKFMDSLNLEKRVDFEQGDIGLAGGIKDFEPALAHPVAKDQIIRFGGNTDPSLPWPEKMEEDNSIEQTIHRTIQKSLQKMLGKGKLGSTMGAGTDGGSSSLSGSKHSE</sequence>
<feature type="transmembrane region" description="Helical" evidence="2">
    <location>
        <begin position="830"/>
        <end position="850"/>
    </location>
</feature>